<reference evidence="2 3" key="1">
    <citation type="submission" date="2024-04" db="EMBL/GenBank/DDBJ databases">
        <authorList>
            <consortium name="Genoscope - CEA"/>
            <person name="William W."/>
        </authorList>
    </citation>
    <scope>NUCLEOTIDE SEQUENCE [LARGE SCALE GENOMIC DNA]</scope>
</reference>
<protein>
    <submittedName>
        <fullName evidence="2">Uncharacterized protein</fullName>
    </submittedName>
</protein>
<dbReference type="EMBL" id="CAXITT010000470">
    <property type="protein sequence ID" value="CAL1542120.1"/>
    <property type="molecule type" value="Genomic_DNA"/>
</dbReference>
<organism evidence="2 3">
    <name type="scientific">Lymnaea stagnalis</name>
    <name type="common">Great pond snail</name>
    <name type="synonym">Helix stagnalis</name>
    <dbReference type="NCBI Taxonomy" id="6523"/>
    <lineage>
        <taxon>Eukaryota</taxon>
        <taxon>Metazoa</taxon>
        <taxon>Spiralia</taxon>
        <taxon>Lophotrochozoa</taxon>
        <taxon>Mollusca</taxon>
        <taxon>Gastropoda</taxon>
        <taxon>Heterobranchia</taxon>
        <taxon>Euthyneura</taxon>
        <taxon>Panpulmonata</taxon>
        <taxon>Hygrophila</taxon>
        <taxon>Lymnaeoidea</taxon>
        <taxon>Lymnaeidae</taxon>
        <taxon>Lymnaea</taxon>
    </lineage>
</organism>
<evidence type="ECO:0000256" key="1">
    <source>
        <dbReference type="SAM" id="MobiDB-lite"/>
    </source>
</evidence>
<evidence type="ECO:0000313" key="2">
    <source>
        <dbReference type="EMBL" id="CAL1542120.1"/>
    </source>
</evidence>
<feature type="compositionally biased region" description="Polar residues" evidence="1">
    <location>
        <begin position="192"/>
        <end position="208"/>
    </location>
</feature>
<gene>
    <name evidence="2" type="ORF">GSLYS_00015726001</name>
</gene>
<sequence>MEMKFYRMVPFSILTIVLLMDWTAGYSGTAGIRRTAAPTKETKWDVHSIAGWLGKQIVPQLTLNICPPLCWNDLASVLSKIPQDVLNKVTTLCKGSSSQCQTVKNVVEEFKSYPVTVITKVVQICTQDPDVCTFILARLTPLGHLPLSFVQTAIDLCEKAQLKCKESLIEFLSVQESKKKLTQAVKPDIQATEETQTSSQPSKGAPNSSHGIKALVFLNVLWFPLIMAIDRYGI</sequence>
<proteinExistence type="predicted"/>
<feature type="region of interest" description="Disordered" evidence="1">
    <location>
        <begin position="189"/>
        <end position="208"/>
    </location>
</feature>
<keyword evidence="3" id="KW-1185">Reference proteome</keyword>
<accession>A0AAV2IBB3</accession>
<dbReference type="AlphaFoldDB" id="A0AAV2IBB3"/>
<name>A0AAV2IBB3_LYMST</name>
<comment type="caution">
    <text evidence="2">The sequence shown here is derived from an EMBL/GenBank/DDBJ whole genome shotgun (WGS) entry which is preliminary data.</text>
</comment>
<dbReference type="Proteomes" id="UP001497497">
    <property type="component" value="Unassembled WGS sequence"/>
</dbReference>
<evidence type="ECO:0000313" key="3">
    <source>
        <dbReference type="Proteomes" id="UP001497497"/>
    </source>
</evidence>